<accession>A0A397TUT8</accession>
<dbReference type="OrthoDB" id="2371690at2759"/>
<name>A0A397TUT8_9GLOM</name>
<keyword evidence="2" id="KW-1185">Reference proteome</keyword>
<evidence type="ECO:0000313" key="2">
    <source>
        <dbReference type="Proteomes" id="UP000266673"/>
    </source>
</evidence>
<evidence type="ECO:0000313" key="1">
    <source>
        <dbReference type="EMBL" id="RIB01892.1"/>
    </source>
</evidence>
<protein>
    <submittedName>
        <fullName evidence="1">Uncharacterized protein</fullName>
    </submittedName>
</protein>
<reference evidence="1 2" key="1">
    <citation type="submission" date="2018-06" db="EMBL/GenBank/DDBJ databases">
        <title>Comparative genomics reveals the genomic features of Rhizophagus irregularis, R. cerebriforme, R. diaphanum and Gigaspora rosea, and their symbiotic lifestyle signature.</title>
        <authorList>
            <person name="Morin E."/>
            <person name="San Clemente H."/>
            <person name="Chen E.C.H."/>
            <person name="De La Providencia I."/>
            <person name="Hainaut M."/>
            <person name="Kuo A."/>
            <person name="Kohler A."/>
            <person name="Murat C."/>
            <person name="Tang N."/>
            <person name="Roy S."/>
            <person name="Loubradou J."/>
            <person name="Henrissat B."/>
            <person name="Grigoriev I.V."/>
            <person name="Corradi N."/>
            <person name="Roux C."/>
            <person name="Martin F.M."/>
        </authorList>
    </citation>
    <scope>NUCLEOTIDE SEQUENCE [LARGE SCALE GENOMIC DNA]</scope>
    <source>
        <strain evidence="1 2">DAOM 194757</strain>
    </source>
</reference>
<comment type="caution">
    <text evidence="1">The sequence shown here is derived from an EMBL/GenBank/DDBJ whole genome shotgun (WGS) entry which is preliminary data.</text>
</comment>
<dbReference type="AlphaFoldDB" id="A0A397TUT8"/>
<organism evidence="1 2">
    <name type="scientific">Gigaspora rosea</name>
    <dbReference type="NCBI Taxonomy" id="44941"/>
    <lineage>
        <taxon>Eukaryota</taxon>
        <taxon>Fungi</taxon>
        <taxon>Fungi incertae sedis</taxon>
        <taxon>Mucoromycota</taxon>
        <taxon>Glomeromycotina</taxon>
        <taxon>Glomeromycetes</taxon>
        <taxon>Diversisporales</taxon>
        <taxon>Gigasporaceae</taxon>
        <taxon>Gigaspora</taxon>
    </lineage>
</organism>
<dbReference type="Proteomes" id="UP000266673">
    <property type="component" value="Unassembled WGS sequence"/>
</dbReference>
<sequence>MKLFQIRTHFFSLTMDGINVEEKVENWKKKYYERIKVPSIYQPEPIFPLEGTINPVTWFNYHNELNNYIEDFQLKPIFADLIYIKNLIAKYPFNDDKFIANEYKQSLGIIINNGEPDNVKNSKTRQRYRNSFYSKNLIKVIRKIVENDFREEFFRWAKFPILFLQDKDILPIIEEFIKVYNNNKENKMTTT</sequence>
<dbReference type="EMBL" id="QKWP01002894">
    <property type="protein sequence ID" value="RIB01892.1"/>
    <property type="molecule type" value="Genomic_DNA"/>
</dbReference>
<proteinExistence type="predicted"/>
<gene>
    <name evidence="1" type="ORF">C2G38_2255927</name>
</gene>